<organism evidence="2 3">
    <name type="scientific">Paenibacillus athensensis</name>
    <dbReference type="NCBI Taxonomy" id="1967502"/>
    <lineage>
        <taxon>Bacteria</taxon>
        <taxon>Bacillati</taxon>
        <taxon>Bacillota</taxon>
        <taxon>Bacilli</taxon>
        <taxon>Bacillales</taxon>
        <taxon>Paenibacillaceae</taxon>
        <taxon>Paenibacillus</taxon>
    </lineage>
</organism>
<dbReference type="Proteomes" id="UP000298246">
    <property type="component" value="Unassembled WGS sequence"/>
</dbReference>
<evidence type="ECO:0000256" key="1">
    <source>
        <dbReference type="SAM" id="Phobius"/>
    </source>
</evidence>
<sequence>MSSDRKRRLYEQLFIRFSAKVEKALIRTMLVFFVLLVAVQLLLQVPYVRLHLTRVEQLEGKPYRQEQPAAP</sequence>
<reference evidence="2 3" key="1">
    <citation type="submission" date="2017-03" db="EMBL/GenBank/DDBJ databases">
        <title>Isolation of Levoglucosan Utilizing Bacteria.</title>
        <authorList>
            <person name="Arya A.S."/>
        </authorList>
    </citation>
    <scope>NUCLEOTIDE SEQUENCE [LARGE SCALE GENOMIC DNA]</scope>
    <source>
        <strain evidence="2 3">MEC069</strain>
    </source>
</reference>
<dbReference type="EMBL" id="MYFO01000004">
    <property type="protein sequence ID" value="TFE90492.1"/>
    <property type="molecule type" value="Genomic_DNA"/>
</dbReference>
<comment type="caution">
    <text evidence="2">The sequence shown here is derived from an EMBL/GenBank/DDBJ whole genome shotgun (WGS) entry which is preliminary data.</text>
</comment>
<proteinExistence type="predicted"/>
<evidence type="ECO:0000313" key="2">
    <source>
        <dbReference type="EMBL" id="TFE90492.1"/>
    </source>
</evidence>
<gene>
    <name evidence="2" type="ORF">B5M42_04285</name>
</gene>
<accession>A0A4Y8Q8U8</accession>
<feature type="transmembrane region" description="Helical" evidence="1">
    <location>
        <begin position="24"/>
        <end position="43"/>
    </location>
</feature>
<keyword evidence="1" id="KW-0812">Transmembrane</keyword>
<keyword evidence="3" id="KW-1185">Reference proteome</keyword>
<name>A0A4Y8Q8U8_9BACL</name>
<evidence type="ECO:0000313" key="3">
    <source>
        <dbReference type="Proteomes" id="UP000298246"/>
    </source>
</evidence>
<dbReference type="AlphaFoldDB" id="A0A4Y8Q8U8"/>
<keyword evidence="1" id="KW-0472">Membrane</keyword>
<protein>
    <submittedName>
        <fullName evidence="2">Uncharacterized protein</fullName>
    </submittedName>
</protein>
<dbReference type="RefSeq" id="WP_134750109.1">
    <property type="nucleotide sequence ID" value="NZ_MYFO02000008.1"/>
</dbReference>
<keyword evidence="1" id="KW-1133">Transmembrane helix</keyword>